<evidence type="ECO:0000313" key="2">
    <source>
        <dbReference type="EMBL" id="KAF9733490.1"/>
    </source>
</evidence>
<comment type="caution">
    <text evidence="2">The sequence shown here is derived from an EMBL/GenBank/DDBJ whole genome shotgun (WGS) entry which is preliminary data.</text>
</comment>
<accession>A0A9P6GFN7</accession>
<name>A0A9P6GFN7_9PLEO</name>
<feature type="region of interest" description="Disordered" evidence="1">
    <location>
        <begin position="1"/>
        <end position="32"/>
    </location>
</feature>
<organism evidence="2 3">
    <name type="scientific">Paraphaeosphaeria minitans</name>
    <dbReference type="NCBI Taxonomy" id="565426"/>
    <lineage>
        <taxon>Eukaryota</taxon>
        <taxon>Fungi</taxon>
        <taxon>Dikarya</taxon>
        <taxon>Ascomycota</taxon>
        <taxon>Pezizomycotina</taxon>
        <taxon>Dothideomycetes</taxon>
        <taxon>Pleosporomycetidae</taxon>
        <taxon>Pleosporales</taxon>
        <taxon>Massarineae</taxon>
        <taxon>Didymosphaeriaceae</taxon>
        <taxon>Paraphaeosphaeria</taxon>
    </lineage>
</organism>
<protein>
    <submittedName>
        <fullName evidence="2">Uncharacterized protein</fullName>
    </submittedName>
</protein>
<dbReference type="Proteomes" id="UP000756921">
    <property type="component" value="Unassembled WGS sequence"/>
</dbReference>
<evidence type="ECO:0000256" key="1">
    <source>
        <dbReference type="SAM" id="MobiDB-lite"/>
    </source>
</evidence>
<proteinExistence type="predicted"/>
<evidence type="ECO:0000313" key="3">
    <source>
        <dbReference type="Proteomes" id="UP000756921"/>
    </source>
</evidence>
<sequence>MVTHSPSPNTSHSRRGHSTSSTRRDAASKQASRQRKLVVAVFARSAVPVFARSAVPWPADMVAKSTPASNQHHSPAIYLPSRYLTTFYLAFYRRLCLLPQKRKKEALGHARPSRCCSATRRPSCPIVTAPLIWGGPRSLSLPHPRFLHSPFSTRHAHSRITLTQSAARCRPCRCKLLPAQAQAFWHIRPPSRVRCPELIRPRAQYLGRYHTAMMHLTTAVQSPTRPAAVADARGGCACNQCALVDCASSSRPPSRRLLARPPPACATSALVDGPSIHPSIRASIPSIGRAVPNDESTASLRFP</sequence>
<gene>
    <name evidence="2" type="ORF">PMIN01_07833</name>
</gene>
<keyword evidence="3" id="KW-1185">Reference proteome</keyword>
<dbReference type="EMBL" id="WJXW01000008">
    <property type="protein sequence ID" value="KAF9733490.1"/>
    <property type="molecule type" value="Genomic_DNA"/>
</dbReference>
<reference evidence="2" key="1">
    <citation type="journal article" date="2020" name="Mol. Plant Microbe Interact.">
        <title>Genome Sequence of the Biocontrol Agent Coniothyrium minitans strain Conio (IMI 134523).</title>
        <authorList>
            <person name="Patel D."/>
            <person name="Shittu T.A."/>
            <person name="Baroncelli R."/>
            <person name="Muthumeenakshi S."/>
            <person name="Osborne T.H."/>
            <person name="Janganan T.K."/>
            <person name="Sreenivasaprasad S."/>
        </authorList>
    </citation>
    <scope>NUCLEOTIDE SEQUENCE</scope>
    <source>
        <strain evidence="2">Conio</strain>
    </source>
</reference>
<dbReference type="AlphaFoldDB" id="A0A9P6GFN7"/>